<dbReference type="InterPro" id="IPR028082">
    <property type="entry name" value="Peripla_BP_I"/>
</dbReference>
<evidence type="ECO:0000256" key="2">
    <source>
        <dbReference type="ARBA" id="ARBA00023125"/>
    </source>
</evidence>
<dbReference type="GO" id="GO:0003700">
    <property type="term" value="F:DNA-binding transcription factor activity"/>
    <property type="evidence" value="ECO:0007669"/>
    <property type="project" value="TreeGrafter"/>
</dbReference>
<dbReference type="Gene3D" id="3.40.50.2300">
    <property type="match status" value="2"/>
</dbReference>
<dbReference type="CDD" id="cd01544">
    <property type="entry name" value="PBP1_GalR"/>
    <property type="match status" value="1"/>
</dbReference>
<dbReference type="InterPro" id="IPR010982">
    <property type="entry name" value="Lambda_DNA-bd_dom_sf"/>
</dbReference>
<organism evidence="5 6">
    <name type="scientific">Virgibacillus profundi</name>
    <dbReference type="NCBI Taxonomy" id="2024555"/>
    <lineage>
        <taxon>Bacteria</taxon>
        <taxon>Bacillati</taxon>
        <taxon>Bacillota</taxon>
        <taxon>Bacilli</taxon>
        <taxon>Bacillales</taxon>
        <taxon>Bacillaceae</taxon>
        <taxon>Virgibacillus</taxon>
    </lineage>
</organism>
<dbReference type="PRINTS" id="PR00036">
    <property type="entry name" value="HTHLACI"/>
</dbReference>
<dbReference type="PANTHER" id="PTHR30146:SF149">
    <property type="entry name" value="HTH-TYPE TRANSCRIPTIONAL REGULATOR EBGR"/>
    <property type="match status" value="1"/>
</dbReference>
<evidence type="ECO:0000256" key="3">
    <source>
        <dbReference type="ARBA" id="ARBA00023163"/>
    </source>
</evidence>
<dbReference type="GO" id="GO:0000976">
    <property type="term" value="F:transcription cis-regulatory region binding"/>
    <property type="evidence" value="ECO:0007669"/>
    <property type="project" value="TreeGrafter"/>
</dbReference>
<dbReference type="RefSeq" id="WP_095653515.1">
    <property type="nucleotide sequence ID" value="NZ_NPOA01000001.1"/>
</dbReference>
<keyword evidence="6" id="KW-1185">Reference proteome</keyword>
<evidence type="ECO:0000313" key="6">
    <source>
        <dbReference type="Proteomes" id="UP000218887"/>
    </source>
</evidence>
<reference evidence="5 6" key="1">
    <citation type="submission" date="2017-08" db="EMBL/GenBank/DDBJ databases">
        <title>Virgibacillus indicus sp. nov. and Virgibacillus profoundi sp. nov, two moderately halophilic bacteria isolated from marine sediment by using the Microfluidic Streak Plate.</title>
        <authorList>
            <person name="Xu B."/>
            <person name="Hu B."/>
            <person name="Wang J."/>
            <person name="Zhu Y."/>
            <person name="Huang L."/>
            <person name="Du W."/>
            <person name="Huang Y."/>
        </authorList>
    </citation>
    <scope>NUCLEOTIDE SEQUENCE [LARGE SCALE GENOMIC DNA]</scope>
    <source>
        <strain evidence="5 6">IO3-P3-H5</strain>
    </source>
</reference>
<dbReference type="PROSITE" id="PS50932">
    <property type="entry name" value="HTH_LACI_2"/>
    <property type="match status" value="1"/>
</dbReference>
<dbReference type="SMART" id="SM00354">
    <property type="entry name" value="HTH_LACI"/>
    <property type="match status" value="1"/>
</dbReference>
<sequence length="330" mass="36995">MATIKDIAKKAGVSPATVSRVLNYDTSLSVADATKKKIFEAAEELSYRKRSTNKHIGKKIAVVHWYTEKEELNDLYYLSIRLGIEQRCKELNMNAEIYFFNNIKEIPADEIEGIIAVGKFGNSQVEELTNINPNVVFVDYSPDEDKYDAIVIDFERVTKKVIDYFMDTNHEKIGFIGGRELLKGEDEPLVDLREKTFKAYTKEKNIADPSSIYIGTFSVEDGYNLMKQAMEDHGDKLPTAFFTGSDVLAIGGLRALHEAGIKVPGRVSIIGVNDMSVAKYVFPSLSTVKVNTEIMGETSVDTLVERLDGRKIAKKIFVATKLVVRKSVRT</sequence>
<dbReference type="InterPro" id="IPR046335">
    <property type="entry name" value="LacI/GalR-like_sensor"/>
</dbReference>
<keyword evidence="1" id="KW-0805">Transcription regulation</keyword>
<proteinExistence type="predicted"/>
<dbReference type="Proteomes" id="UP000218887">
    <property type="component" value="Unassembled WGS sequence"/>
</dbReference>
<dbReference type="InterPro" id="IPR000843">
    <property type="entry name" value="HTH_LacI"/>
</dbReference>
<protein>
    <submittedName>
        <fullName evidence="5">LacI family transcriptional regulator</fullName>
    </submittedName>
</protein>
<dbReference type="EMBL" id="NPOA01000001">
    <property type="protein sequence ID" value="PAV31144.1"/>
    <property type="molecule type" value="Genomic_DNA"/>
</dbReference>
<keyword evidence="3" id="KW-0804">Transcription</keyword>
<gene>
    <name evidence="5" type="ORF">CIL05_00340</name>
</gene>
<evidence type="ECO:0000259" key="4">
    <source>
        <dbReference type="PROSITE" id="PS50932"/>
    </source>
</evidence>
<accession>A0A2A2IIQ4</accession>
<dbReference type="PANTHER" id="PTHR30146">
    <property type="entry name" value="LACI-RELATED TRANSCRIPTIONAL REPRESSOR"/>
    <property type="match status" value="1"/>
</dbReference>
<dbReference type="SUPFAM" id="SSF53822">
    <property type="entry name" value="Periplasmic binding protein-like I"/>
    <property type="match status" value="1"/>
</dbReference>
<dbReference type="Pfam" id="PF13377">
    <property type="entry name" value="Peripla_BP_3"/>
    <property type="match status" value="1"/>
</dbReference>
<dbReference type="AlphaFoldDB" id="A0A2A2IIQ4"/>
<dbReference type="PROSITE" id="PS00356">
    <property type="entry name" value="HTH_LACI_1"/>
    <property type="match status" value="1"/>
</dbReference>
<dbReference type="SUPFAM" id="SSF47413">
    <property type="entry name" value="lambda repressor-like DNA-binding domains"/>
    <property type="match status" value="1"/>
</dbReference>
<dbReference type="Gene3D" id="1.10.260.40">
    <property type="entry name" value="lambda repressor-like DNA-binding domains"/>
    <property type="match status" value="1"/>
</dbReference>
<comment type="caution">
    <text evidence="5">The sequence shown here is derived from an EMBL/GenBank/DDBJ whole genome shotgun (WGS) entry which is preliminary data.</text>
</comment>
<dbReference type="Pfam" id="PF00356">
    <property type="entry name" value="LacI"/>
    <property type="match status" value="1"/>
</dbReference>
<name>A0A2A2IIQ4_9BACI</name>
<dbReference type="OrthoDB" id="9784962at2"/>
<evidence type="ECO:0000313" key="5">
    <source>
        <dbReference type="EMBL" id="PAV31144.1"/>
    </source>
</evidence>
<keyword evidence="2" id="KW-0238">DNA-binding</keyword>
<dbReference type="CDD" id="cd01392">
    <property type="entry name" value="HTH_LacI"/>
    <property type="match status" value="1"/>
</dbReference>
<evidence type="ECO:0000256" key="1">
    <source>
        <dbReference type="ARBA" id="ARBA00023015"/>
    </source>
</evidence>
<feature type="domain" description="HTH lacI-type" evidence="4">
    <location>
        <begin position="2"/>
        <end position="54"/>
    </location>
</feature>